<name>A0ABR5B3M3_CRYGA</name>
<keyword evidence="2" id="KW-1185">Reference proteome</keyword>
<protein>
    <submittedName>
        <fullName evidence="1">Uncharacterized protein</fullName>
    </submittedName>
</protein>
<proteinExistence type="predicted"/>
<gene>
    <name evidence="1" type="ORF">I314_06156</name>
</gene>
<feature type="non-terminal residue" evidence="1">
    <location>
        <position position="449"/>
    </location>
</feature>
<dbReference type="EMBL" id="KN848907">
    <property type="protein sequence ID" value="KIR58191.1"/>
    <property type="molecule type" value="Genomic_DNA"/>
</dbReference>
<sequence>MADNHQEHSVLHQQLWERLEMKVKNSKGDIYNIAEASELSEYYVQWDSSPELQDVHLEYLPVYQVFRCTICSGGNMSRGAYSCILSKHLQHHVHQHLPHMTETQLEDIMTSVLSHYPPHQGQHPKIPFFLNGMLPPSIPGLKVEKGTYCTLCLQLHKGVESVIRRKLVTHINKQHAGITPDSITATGSIQAFYQSGNSTIWFPVQSNHSILNHNQLQQAYLQDSRRVARSEHSTVIRALDPTDRSPLMTKHKWDLLLHGLSPDVIISLIALPRREEPMFLKETLKDWVGEFFLEVNSYINDRQDSPLLQQVMYEGYEPDVLSDKRMRNLRENTVKEYSHVFLRILLMLLRYKSNQYTGIHLSISPEEERELGNLEEALRAKDKEQGLSAILDIGFLLLNQEITSLHGTSWDYTIYKFLVFSSVKTGGVFEEAGNITPRVAKIQWLMRAL</sequence>
<organism evidence="1 2">
    <name type="scientific">Cryptococcus bacillisporus CA1873</name>
    <dbReference type="NCBI Taxonomy" id="1296111"/>
    <lineage>
        <taxon>Eukaryota</taxon>
        <taxon>Fungi</taxon>
        <taxon>Dikarya</taxon>
        <taxon>Basidiomycota</taxon>
        <taxon>Agaricomycotina</taxon>
        <taxon>Tremellomycetes</taxon>
        <taxon>Tremellales</taxon>
        <taxon>Cryptococcaceae</taxon>
        <taxon>Cryptococcus</taxon>
        <taxon>Cryptococcus gattii species complex</taxon>
    </lineage>
</organism>
<evidence type="ECO:0000313" key="2">
    <source>
        <dbReference type="Proteomes" id="UP000053800"/>
    </source>
</evidence>
<evidence type="ECO:0000313" key="1">
    <source>
        <dbReference type="EMBL" id="KIR58191.1"/>
    </source>
</evidence>
<accession>A0ABR5B3M3</accession>
<reference evidence="1 2" key="1">
    <citation type="submission" date="2015-01" db="EMBL/GenBank/DDBJ databases">
        <title>The Genome Sequence of Cryptococcus gattii CA1873.</title>
        <authorList>
            <consortium name="The Broad Institute Genomics Platform"/>
            <person name="Cuomo C."/>
            <person name="Litvintseva A."/>
            <person name="Chen Y."/>
            <person name="Heitman J."/>
            <person name="Sun S."/>
            <person name="Springer D."/>
            <person name="Dromer F."/>
            <person name="Young S."/>
            <person name="Zeng Q."/>
            <person name="Gargeya S."/>
            <person name="Abouelleil A."/>
            <person name="Alvarado L."/>
            <person name="Chapman S.B."/>
            <person name="Gainer-Dewar J."/>
            <person name="Goldberg J."/>
            <person name="Griggs A."/>
            <person name="Gujja S."/>
            <person name="Hansen M."/>
            <person name="Howarth C."/>
            <person name="Imamovic A."/>
            <person name="Larimer J."/>
            <person name="Murphy C."/>
            <person name="Naylor J."/>
            <person name="Pearson M."/>
            <person name="Priest M."/>
            <person name="Roberts A."/>
            <person name="Saif S."/>
            <person name="Shea T."/>
            <person name="Sykes S."/>
            <person name="Wortman J."/>
            <person name="Nusbaum C."/>
            <person name="Birren B."/>
        </authorList>
    </citation>
    <scope>NUCLEOTIDE SEQUENCE [LARGE SCALE GENOMIC DNA]</scope>
    <source>
        <strain evidence="1 2">CA1873</strain>
    </source>
</reference>
<dbReference type="Proteomes" id="UP000053800">
    <property type="component" value="Unassembled WGS sequence"/>
</dbReference>